<name>A0A9W8K4N5_9AGAR</name>
<dbReference type="EMBL" id="JANKHO010000246">
    <property type="protein sequence ID" value="KAJ3512610.1"/>
    <property type="molecule type" value="Genomic_DNA"/>
</dbReference>
<reference evidence="1" key="1">
    <citation type="submission" date="2022-07" db="EMBL/GenBank/DDBJ databases">
        <title>Genome Sequence of Agrocybe chaxingu.</title>
        <authorList>
            <person name="Buettner E."/>
        </authorList>
    </citation>
    <scope>NUCLEOTIDE SEQUENCE</scope>
    <source>
        <strain evidence="1">MP-N11</strain>
    </source>
</reference>
<dbReference type="OrthoDB" id="2745898at2759"/>
<comment type="caution">
    <text evidence="1">The sequence shown here is derived from an EMBL/GenBank/DDBJ whole genome shotgun (WGS) entry which is preliminary data.</text>
</comment>
<dbReference type="AlphaFoldDB" id="A0A9W8K4N5"/>
<organism evidence="1 2">
    <name type="scientific">Agrocybe chaxingu</name>
    <dbReference type="NCBI Taxonomy" id="84603"/>
    <lineage>
        <taxon>Eukaryota</taxon>
        <taxon>Fungi</taxon>
        <taxon>Dikarya</taxon>
        <taxon>Basidiomycota</taxon>
        <taxon>Agaricomycotina</taxon>
        <taxon>Agaricomycetes</taxon>
        <taxon>Agaricomycetidae</taxon>
        <taxon>Agaricales</taxon>
        <taxon>Agaricineae</taxon>
        <taxon>Strophariaceae</taxon>
        <taxon>Agrocybe</taxon>
    </lineage>
</organism>
<evidence type="ECO:0000313" key="1">
    <source>
        <dbReference type="EMBL" id="KAJ3512610.1"/>
    </source>
</evidence>
<accession>A0A9W8K4N5</accession>
<evidence type="ECO:0000313" key="2">
    <source>
        <dbReference type="Proteomes" id="UP001148786"/>
    </source>
</evidence>
<dbReference type="Proteomes" id="UP001148786">
    <property type="component" value="Unassembled WGS sequence"/>
</dbReference>
<protein>
    <submittedName>
        <fullName evidence="1">Uncharacterized protein</fullName>
    </submittedName>
</protein>
<proteinExistence type="predicted"/>
<keyword evidence="2" id="KW-1185">Reference proteome</keyword>
<sequence length="456" mass="52906">MSMQPLPQELIDVIIDEVAVQDPDFPEFPRWSGTRWFLAQCSLISRTFRSACQRYLFNKIEVSLTHWKKIKRLQTFTHLIERNPRIPTYIRNLSIYFDTEDDSWATDPAGPMLQQLLQDIRSGGGLQVVQLKGHSTYPERRPTPEPFLDSFWYPFIAPMVLERIRLDDVAFNWKLSTADAFRDAIQWFRYSRSSQAATRLNDCIISSPRMPPQMPAFSFLRYIWIDVEYVGSLTGAQRVLDAASASLEEFHLKSRPHLHVVTGSYLGEFNLSLATRLQILDVDVSFSGDFVRRRPSDAHPDEPSEDEPLDGFSSILHSISPANDLLREVRLNLYLSYDGWYEPSDIVDNPNWKLVDRAISRWLSHSKGANTRLDFHLFLSRYWNPEDDEPHSVHSSDSSEPNKESWGSLEDYEEFCGEALAKIVWYKFPLTEGHDRVTFHREHTLDMLPDDCARLL</sequence>
<gene>
    <name evidence="1" type="ORF">NLJ89_g3422</name>
</gene>